<name>A0A841DRD4_9ACTN</name>
<dbReference type="PANTHER" id="PTHR30118">
    <property type="entry name" value="HTH-TYPE TRANSCRIPTIONAL REGULATOR LEUO-RELATED"/>
    <property type="match status" value="1"/>
</dbReference>
<dbReference type="SUPFAM" id="SSF46785">
    <property type="entry name" value="Winged helix' DNA-binding domain"/>
    <property type="match status" value="1"/>
</dbReference>
<evidence type="ECO:0000313" key="6">
    <source>
        <dbReference type="EMBL" id="MBB5980459.1"/>
    </source>
</evidence>
<keyword evidence="7" id="KW-1185">Reference proteome</keyword>
<dbReference type="Gene3D" id="1.10.10.10">
    <property type="entry name" value="Winged helix-like DNA-binding domain superfamily/Winged helix DNA-binding domain"/>
    <property type="match status" value="1"/>
</dbReference>
<dbReference type="PROSITE" id="PS50931">
    <property type="entry name" value="HTH_LYSR"/>
    <property type="match status" value="1"/>
</dbReference>
<sequence>MQLPDLNLLPALDALLREGSVARAAERMNISASAMSRTLTRLRRVTGDELLAPAGRGLVLTERARQLQPAVERALADALSALRPVPPKDLASIEAVLTLRSSPDVHMLFLPPLERRLRVEAPRVQLRLLPEGDDDPTVLRHDDIDLDLGHYGALPADIRSKRLGVERMVALLHRDHPLAAGPMTLEAFAAAEQLTVSRRGRLQDVLDRALQEQGLARTVRATTSTSWAAALTVLNGGALAILPSRVAAHYAEVLPVVYRPIPLELPTVEFAMAWHRRNDDVPVHGWLRAAVVTIVDDLLSP</sequence>
<reference evidence="6 7" key="1">
    <citation type="submission" date="2020-08" db="EMBL/GenBank/DDBJ databases">
        <title>Sequencing the genomes of 1000 actinobacteria strains.</title>
        <authorList>
            <person name="Klenk H.-P."/>
        </authorList>
    </citation>
    <scope>NUCLEOTIDE SEQUENCE [LARGE SCALE GENOMIC DNA]</scope>
    <source>
        <strain evidence="6 7">DSM 17294</strain>
    </source>
</reference>
<dbReference type="Pfam" id="PF03466">
    <property type="entry name" value="LysR_substrate"/>
    <property type="match status" value="1"/>
</dbReference>
<comment type="similarity">
    <text evidence="1">Belongs to the LysR transcriptional regulatory family.</text>
</comment>
<keyword evidence="2" id="KW-0805">Transcription regulation</keyword>
<dbReference type="InterPro" id="IPR005119">
    <property type="entry name" value="LysR_subst-bd"/>
</dbReference>
<dbReference type="GO" id="GO:0003677">
    <property type="term" value="F:DNA binding"/>
    <property type="evidence" value="ECO:0007669"/>
    <property type="project" value="UniProtKB-KW"/>
</dbReference>
<dbReference type="InterPro" id="IPR036388">
    <property type="entry name" value="WH-like_DNA-bd_sf"/>
</dbReference>
<evidence type="ECO:0000256" key="2">
    <source>
        <dbReference type="ARBA" id="ARBA00023015"/>
    </source>
</evidence>
<feature type="domain" description="HTH lysR-type" evidence="5">
    <location>
        <begin position="4"/>
        <end position="61"/>
    </location>
</feature>
<dbReference type="InterPro" id="IPR000847">
    <property type="entry name" value="LysR_HTH_N"/>
</dbReference>
<accession>A0A841DRD4</accession>
<dbReference type="SUPFAM" id="SSF53850">
    <property type="entry name" value="Periplasmic binding protein-like II"/>
    <property type="match status" value="1"/>
</dbReference>
<keyword evidence="4" id="KW-0804">Transcription</keyword>
<organism evidence="6 7">
    <name type="scientific">Kribbella solani</name>
    <dbReference type="NCBI Taxonomy" id="236067"/>
    <lineage>
        <taxon>Bacteria</taxon>
        <taxon>Bacillati</taxon>
        <taxon>Actinomycetota</taxon>
        <taxon>Actinomycetes</taxon>
        <taxon>Propionibacteriales</taxon>
        <taxon>Kribbellaceae</taxon>
        <taxon>Kribbella</taxon>
    </lineage>
</organism>
<dbReference type="Gene3D" id="3.40.190.10">
    <property type="entry name" value="Periplasmic binding protein-like II"/>
    <property type="match status" value="2"/>
</dbReference>
<dbReference type="Proteomes" id="UP000558997">
    <property type="component" value="Unassembled WGS sequence"/>
</dbReference>
<dbReference type="RefSeq" id="WP_184836217.1">
    <property type="nucleotide sequence ID" value="NZ_BAAAVN010000025.1"/>
</dbReference>
<dbReference type="GO" id="GO:0003700">
    <property type="term" value="F:DNA-binding transcription factor activity"/>
    <property type="evidence" value="ECO:0007669"/>
    <property type="project" value="InterPro"/>
</dbReference>
<dbReference type="PANTHER" id="PTHR30118:SF15">
    <property type="entry name" value="TRANSCRIPTIONAL REGULATORY PROTEIN"/>
    <property type="match status" value="1"/>
</dbReference>
<dbReference type="Pfam" id="PF00126">
    <property type="entry name" value="HTH_1"/>
    <property type="match status" value="1"/>
</dbReference>
<evidence type="ECO:0000256" key="3">
    <source>
        <dbReference type="ARBA" id="ARBA00023125"/>
    </source>
</evidence>
<evidence type="ECO:0000256" key="1">
    <source>
        <dbReference type="ARBA" id="ARBA00009437"/>
    </source>
</evidence>
<evidence type="ECO:0000313" key="7">
    <source>
        <dbReference type="Proteomes" id="UP000558997"/>
    </source>
</evidence>
<gene>
    <name evidence="6" type="ORF">HDA44_003800</name>
</gene>
<dbReference type="EMBL" id="JACHNF010000001">
    <property type="protein sequence ID" value="MBB5980459.1"/>
    <property type="molecule type" value="Genomic_DNA"/>
</dbReference>
<keyword evidence="3 6" id="KW-0238">DNA-binding</keyword>
<dbReference type="InterPro" id="IPR050389">
    <property type="entry name" value="LysR-type_TF"/>
</dbReference>
<evidence type="ECO:0000256" key="4">
    <source>
        <dbReference type="ARBA" id="ARBA00023163"/>
    </source>
</evidence>
<proteinExistence type="inferred from homology"/>
<protein>
    <submittedName>
        <fullName evidence="6">DNA-binding transcriptional LysR family regulator</fullName>
    </submittedName>
</protein>
<dbReference type="InterPro" id="IPR036390">
    <property type="entry name" value="WH_DNA-bd_sf"/>
</dbReference>
<dbReference type="AlphaFoldDB" id="A0A841DRD4"/>
<comment type="caution">
    <text evidence="6">The sequence shown here is derived from an EMBL/GenBank/DDBJ whole genome shotgun (WGS) entry which is preliminary data.</text>
</comment>
<evidence type="ECO:0000259" key="5">
    <source>
        <dbReference type="PROSITE" id="PS50931"/>
    </source>
</evidence>